<dbReference type="GO" id="GO:0005737">
    <property type="term" value="C:cytoplasm"/>
    <property type="evidence" value="ECO:0007669"/>
    <property type="project" value="TreeGrafter"/>
</dbReference>
<evidence type="ECO:0000313" key="2">
    <source>
        <dbReference type="EMBL" id="QCT04274.1"/>
    </source>
</evidence>
<name>A0A4V1G4D1_9BACL</name>
<dbReference type="Proteomes" id="UP000300879">
    <property type="component" value="Chromosome"/>
</dbReference>
<dbReference type="EMBL" id="CP040396">
    <property type="protein sequence ID" value="QCT04274.1"/>
    <property type="molecule type" value="Genomic_DNA"/>
</dbReference>
<dbReference type="InterPro" id="IPR002931">
    <property type="entry name" value="Transglutaminase-like"/>
</dbReference>
<dbReference type="InterPro" id="IPR052557">
    <property type="entry name" value="CAP/Cytokinesis_protein"/>
</dbReference>
<dbReference type="SUPFAM" id="SSF54001">
    <property type="entry name" value="Cysteine proteinases"/>
    <property type="match status" value="1"/>
</dbReference>
<proteinExistence type="predicted"/>
<dbReference type="InterPro" id="IPR038765">
    <property type="entry name" value="Papain-like_cys_pep_sf"/>
</dbReference>
<evidence type="ECO:0000313" key="3">
    <source>
        <dbReference type="Proteomes" id="UP000300879"/>
    </source>
</evidence>
<accession>A0A4V1G4D1</accession>
<dbReference type="Pfam" id="PF01841">
    <property type="entry name" value="Transglut_core"/>
    <property type="match status" value="1"/>
</dbReference>
<dbReference type="Gene3D" id="3.10.620.30">
    <property type="match status" value="1"/>
</dbReference>
<dbReference type="AlphaFoldDB" id="A0A4V1G4D1"/>
<keyword evidence="3" id="KW-1185">Reference proteome</keyword>
<dbReference type="SMART" id="SM00460">
    <property type="entry name" value="TGc"/>
    <property type="match status" value="1"/>
</dbReference>
<dbReference type="PANTHER" id="PTHR46333">
    <property type="entry name" value="CYTOKINESIS PROTEIN 3"/>
    <property type="match status" value="1"/>
</dbReference>
<dbReference type="KEGG" id="palo:E6C60_3564"/>
<sequence>MKKEQALFINRSEGKGGVPMKWNRALLSKLMLTGTLAVTVAAVPESAEVSNVHATTDKTVTTSVDDIRQKLLTAMNSREAYLRFVYQGQTKSLKAHLKNALDQAMDSDPYIHYTIASYSYDYRGTSSSADVTVRLTYRETAEQTRYVDRRVKDILAAVIKPGMSSHEKVKAINDWVVLNLKYDTSLKKYTAYDGLSTGSTVCQGYSLLTYKLLKSAGIENKIVEGTAYPSGSGQGQLHAWNLVKLDGKWYHLDTTWNDPVPNREGKVSYTHYLRSDAQMAKDHTWVKSYPAASTSYSTTLNALASKPSSKAAAYRALIQALEYDLHDPKAAIRTYDQLHAKVNAAVKKNQQELVFRYDGEERGLLALLQELQRKAGVGTIRYYHDSLEDSDDLKVHISW</sequence>
<evidence type="ECO:0000259" key="1">
    <source>
        <dbReference type="SMART" id="SM00460"/>
    </source>
</evidence>
<reference evidence="2 3" key="1">
    <citation type="submission" date="2019-05" db="EMBL/GenBank/DDBJ databases">
        <authorList>
            <person name="Chen C."/>
        </authorList>
    </citation>
    <scope>NUCLEOTIDE SEQUENCE [LARGE SCALE GENOMIC DNA]</scope>
    <source>
        <strain evidence="2 3">HB172198</strain>
    </source>
</reference>
<protein>
    <submittedName>
        <fullName evidence="2">Transglutaminase-like protein</fullName>
    </submittedName>
</protein>
<dbReference type="PANTHER" id="PTHR46333:SF2">
    <property type="entry name" value="CYTOKINESIS PROTEIN 3"/>
    <property type="match status" value="1"/>
</dbReference>
<gene>
    <name evidence="2" type="ORF">E6C60_3564</name>
</gene>
<organism evidence="2 3">
    <name type="scientific">Paenibacillus algicola</name>
    <dbReference type="NCBI Taxonomy" id="2565926"/>
    <lineage>
        <taxon>Bacteria</taxon>
        <taxon>Bacillati</taxon>
        <taxon>Bacillota</taxon>
        <taxon>Bacilli</taxon>
        <taxon>Bacillales</taxon>
        <taxon>Paenibacillaceae</taxon>
        <taxon>Paenibacillus</taxon>
    </lineage>
</organism>
<feature type="domain" description="Transglutaminase-like" evidence="1">
    <location>
        <begin position="194"/>
        <end position="256"/>
    </location>
</feature>
<dbReference type="RefSeq" id="WP_233281050.1">
    <property type="nucleotide sequence ID" value="NZ_CP040396.1"/>
</dbReference>